<dbReference type="Gene3D" id="1.20.1270.60">
    <property type="entry name" value="Arfaptin homology (AH) domain/BAR domain"/>
    <property type="match status" value="1"/>
</dbReference>
<proteinExistence type="predicted"/>
<sequence>MDSKCCNKFCYASLSHPSIKDAIALHNFSILKLSVLVSEFAQQMAVAHEAFSKEIQTIIASFRRRNYDLKKQRPTETPNCIFNTWEALLQETEMDAQAHLDAASLLHKNVYLPLQEVASHKNRQADMLALFRDNLDSVYVESLREEQKVEKEYHSAFQNFVCLPKDPGEKEGEAVRGRLHRSHNDYILNIRATNKMADEYNKALPRILEAVGQDNTTLTFARPHQDFKPAVALAADDQKNLCRQIILDRLTEESVLRKRSSLQAKAMEMAVSLKHNQDIISTLSNVCQSTNLFMRQEPKKMRTIGYSDVFPNYNHVRIRSGS</sequence>
<dbReference type="AlphaFoldDB" id="A0A3S0ZWP4"/>
<evidence type="ECO:0000313" key="1">
    <source>
        <dbReference type="EMBL" id="RUS77149.1"/>
    </source>
</evidence>
<evidence type="ECO:0000313" key="2">
    <source>
        <dbReference type="Proteomes" id="UP000271974"/>
    </source>
</evidence>
<dbReference type="Proteomes" id="UP000271974">
    <property type="component" value="Unassembled WGS sequence"/>
</dbReference>
<dbReference type="STRING" id="188477.A0A3S0ZWP4"/>
<keyword evidence="2" id="KW-1185">Reference proteome</keyword>
<dbReference type="InterPro" id="IPR027267">
    <property type="entry name" value="AH/BAR_dom_sf"/>
</dbReference>
<dbReference type="SUPFAM" id="SSF103657">
    <property type="entry name" value="BAR/IMD domain-like"/>
    <property type="match status" value="1"/>
</dbReference>
<organism evidence="1 2">
    <name type="scientific">Elysia chlorotica</name>
    <name type="common">Eastern emerald elysia</name>
    <name type="synonym">Sea slug</name>
    <dbReference type="NCBI Taxonomy" id="188477"/>
    <lineage>
        <taxon>Eukaryota</taxon>
        <taxon>Metazoa</taxon>
        <taxon>Spiralia</taxon>
        <taxon>Lophotrochozoa</taxon>
        <taxon>Mollusca</taxon>
        <taxon>Gastropoda</taxon>
        <taxon>Heterobranchia</taxon>
        <taxon>Euthyneura</taxon>
        <taxon>Panpulmonata</taxon>
        <taxon>Sacoglossa</taxon>
        <taxon>Placobranchoidea</taxon>
        <taxon>Plakobranchidae</taxon>
        <taxon>Elysia</taxon>
    </lineage>
</organism>
<name>A0A3S0ZWP4_ELYCH</name>
<comment type="caution">
    <text evidence="1">The sequence shown here is derived from an EMBL/GenBank/DDBJ whole genome shotgun (WGS) entry which is preliminary data.</text>
</comment>
<dbReference type="OrthoDB" id="6250593at2759"/>
<gene>
    <name evidence="1" type="ORF">EGW08_015084</name>
</gene>
<evidence type="ECO:0008006" key="3">
    <source>
        <dbReference type="Google" id="ProtNLM"/>
    </source>
</evidence>
<dbReference type="EMBL" id="RQTK01000606">
    <property type="protein sequence ID" value="RUS77149.1"/>
    <property type="molecule type" value="Genomic_DNA"/>
</dbReference>
<accession>A0A3S0ZWP4</accession>
<protein>
    <recommendedName>
        <fullName evidence="3">F-BAR domain-containing protein</fullName>
    </recommendedName>
</protein>
<reference evidence="1 2" key="1">
    <citation type="submission" date="2019-01" db="EMBL/GenBank/DDBJ databases">
        <title>A draft genome assembly of the solar-powered sea slug Elysia chlorotica.</title>
        <authorList>
            <person name="Cai H."/>
            <person name="Li Q."/>
            <person name="Fang X."/>
            <person name="Li J."/>
            <person name="Curtis N.E."/>
            <person name="Altenburger A."/>
            <person name="Shibata T."/>
            <person name="Feng M."/>
            <person name="Maeda T."/>
            <person name="Schwartz J.A."/>
            <person name="Shigenobu S."/>
            <person name="Lundholm N."/>
            <person name="Nishiyama T."/>
            <person name="Yang H."/>
            <person name="Hasebe M."/>
            <person name="Li S."/>
            <person name="Pierce S.K."/>
            <person name="Wang J."/>
        </authorList>
    </citation>
    <scope>NUCLEOTIDE SEQUENCE [LARGE SCALE GENOMIC DNA]</scope>
    <source>
        <strain evidence="1">EC2010</strain>
        <tissue evidence="1">Whole organism of an adult</tissue>
    </source>
</reference>